<sequence length="49" mass="5127">MGTSSRSDIGNAGKDIFLGGADERFIDENLQGETSRAPSVQLADDPVST</sequence>
<accession>A0ABQ0Z2F5</accession>
<gene>
    <name evidence="2" type="ORF">RsS93_21030</name>
</gene>
<feature type="region of interest" description="Disordered" evidence="1">
    <location>
        <begin position="29"/>
        <end position="49"/>
    </location>
</feature>
<organism evidence="2 3">
    <name type="scientific">Rhizobium dioscoreae</name>
    <dbReference type="NCBI Taxonomy" id="2653122"/>
    <lineage>
        <taxon>Bacteria</taxon>
        <taxon>Pseudomonadati</taxon>
        <taxon>Pseudomonadota</taxon>
        <taxon>Alphaproteobacteria</taxon>
        <taxon>Hyphomicrobiales</taxon>
        <taxon>Rhizobiaceae</taxon>
        <taxon>Rhizobium/Agrobacterium group</taxon>
        <taxon>Rhizobium</taxon>
    </lineage>
</organism>
<protein>
    <submittedName>
        <fullName evidence="2">Uncharacterized protein</fullName>
    </submittedName>
</protein>
<keyword evidence="3" id="KW-1185">Reference proteome</keyword>
<name>A0ABQ0Z2F5_9HYPH</name>
<dbReference type="EMBL" id="BLAJ01000002">
    <property type="protein sequence ID" value="GES49489.1"/>
    <property type="molecule type" value="Genomic_DNA"/>
</dbReference>
<comment type="caution">
    <text evidence="2">The sequence shown here is derived from an EMBL/GenBank/DDBJ whole genome shotgun (WGS) entry which is preliminary data.</text>
</comment>
<evidence type="ECO:0000256" key="1">
    <source>
        <dbReference type="SAM" id="MobiDB-lite"/>
    </source>
</evidence>
<evidence type="ECO:0000313" key="3">
    <source>
        <dbReference type="Proteomes" id="UP000390335"/>
    </source>
</evidence>
<dbReference type="Proteomes" id="UP000390335">
    <property type="component" value="Unassembled WGS sequence"/>
</dbReference>
<proteinExistence type="predicted"/>
<reference evidence="2 3" key="1">
    <citation type="journal article" date="2020" name="Genome Biol. Evol.">
        <title>Rhizobium dioscoreae sp. nov., a plant growth-promoting bacterium isolated from yam (Dioscorea species).</title>
        <authorList>
            <person name="Ouyabe M."/>
            <person name="Tanaka N."/>
            <person name="Shiwa Y."/>
            <person name="Fujita N."/>
            <person name="Kikuno H."/>
            <person name="Babil P."/>
            <person name="Shiwachi H."/>
        </authorList>
    </citation>
    <scope>NUCLEOTIDE SEQUENCE [LARGE SCALE GENOMIC DNA]</scope>
    <source>
        <strain evidence="2 3">S-93</strain>
    </source>
</reference>
<evidence type="ECO:0000313" key="2">
    <source>
        <dbReference type="EMBL" id="GES49489.1"/>
    </source>
</evidence>
<dbReference type="RefSeq" id="WP_173002476.1">
    <property type="nucleotide sequence ID" value="NZ_BLAJ01000002.1"/>
</dbReference>